<dbReference type="Proteomes" id="UP001552299">
    <property type="component" value="Unassembled WGS sequence"/>
</dbReference>
<feature type="region of interest" description="Disordered" evidence="1">
    <location>
        <begin position="387"/>
        <end position="434"/>
    </location>
</feature>
<dbReference type="InterPro" id="IPR040256">
    <property type="entry name" value="At4g02000-like"/>
</dbReference>
<feature type="region of interest" description="Disordered" evidence="1">
    <location>
        <begin position="1"/>
        <end position="20"/>
    </location>
</feature>
<evidence type="ECO:0000313" key="4">
    <source>
        <dbReference type="Proteomes" id="UP001552299"/>
    </source>
</evidence>
<feature type="compositionally biased region" description="Polar residues" evidence="1">
    <location>
        <begin position="291"/>
        <end position="308"/>
    </location>
</feature>
<protein>
    <recommendedName>
        <fullName evidence="2">DUF4283 domain-containing protein</fullName>
    </recommendedName>
</protein>
<dbReference type="InterPro" id="IPR025558">
    <property type="entry name" value="DUF4283"/>
</dbReference>
<feature type="compositionally biased region" description="Low complexity" evidence="1">
    <location>
        <begin position="10"/>
        <end position="20"/>
    </location>
</feature>
<accession>A0ABD0UWZ5</accession>
<comment type="caution">
    <text evidence="3">The sequence shown here is derived from an EMBL/GenBank/DDBJ whole genome shotgun (WGS) entry which is preliminary data.</text>
</comment>
<name>A0ABD0UWZ5_DENTH</name>
<proteinExistence type="predicted"/>
<evidence type="ECO:0000259" key="2">
    <source>
        <dbReference type="Pfam" id="PF14111"/>
    </source>
</evidence>
<feature type="compositionally biased region" description="Polar residues" evidence="1">
    <location>
        <begin position="317"/>
        <end position="343"/>
    </location>
</feature>
<evidence type="ECO:0000256" key="1">
    <source>
        <dbReference type="SAM" id="MobiDB-lite"/>
    </source>
</evidence>
<sequence>MDTNFPPLNSSSLAGPSQSSPNLLRLWSNIVASPEPTAPSLPISLMETPEEIVPFNKAFTDVAASEWNLSLVGYSVGKRPYYETLLSTAKRIWKLKGTFQLIALSDGFFLFKFSNEEDYDMVWSKGAWFFQGKPFIFQKWTKNFHPTRENFSTVPIWVRIHDLPLVCWNSEGISKIASKIGIPIAVDSLTAAKTRLTYARVCIQVLVTSSLPDTVPISIEDEVFHLKIHYEWKPSTCSTCNSLAHPSSLCPSNPHNLQDRPPPPRGRSTSRQARGKRSSRPPISASIPTLAGTSSQVPNQSDKPSTKASLGPINPQLDISNIPPSTSVSLPQTRLTPHTTPSVILPSTATTTIIPNLNSPTEEGDGLLALETSSLSIPSQNKFASLQTGDETLSELLPPTTAPPEPPQNTIPMTKTARGKGTKKPPNPITKSKC</sequence>
<feature type="compositionally biased region" description="Pro residues" evidence="1">
    <location>
        <begin position="400"/>
        <end position="409"/>
    </location>
</feature>
<dbReference type="AlphaFoldDB" id="A0ABD0UWZ5"/>
<dbReference type="EMBL" id="JANQDX010000010">
    <property type="protein sequence ID" value="KAL0917205.1"/>
    <property type="molecule type" value="Genomic_DNA"/>
</dbReference>
<dbReference type="Pfam" id="PF14111">
    <property type="entry name" value="DUF4283"/>
    <property type="match status" value="1"/>
</dbReference>
<feature type="domain" description="DUF4283" evidence="2">
    <location>
        <begin position="64"/>
        <end position="147"/>
    </location>
</feature>
<organism evidence="3 4">
    <name type="scientific">Dendrobium thyrsiflorum</name>
    <name type="common">Pinecone-like raceme dendrobium</name>
    <name type="synonym">Orchid</name>
    <dbReference type="NCBI Taxonomy" id="117978"/>
    <lineage>
        <taxon>Eukaryota</taxon>
        <taxon>Viridiplantae</taxon>
        <taxon>Streptophyta</taxon>
        <taxon>Embryophyta</taxon>
        <taxon>Tracheophyta</taxon>
        <taxon>Spermatophyta</taxon>
        <taxon>Magnoliopsida</taxon>
        <taxon>Liliopsida</taxon>
        <taxon>Asparagales</taxon>
        <taxon>Orchidaceae</taxon>
        <taxon>Epidendroideae</taxon>
        <taxon>Malaxideae</taxon>
        <taxon>Dendrobiinae</taxon>
        <taxon>Dendrobium</taxon>
    </lineage>
</organism>
<evidence type="ECO:0000313" key="3">
    <source>
        <dbReference type="EMBL" id="KAL0917205.1"/>
    </source>
</evidence>
<dbReference type="PANTHER" id="PTHR31286">
    <property type="entry name" value="GLYCINE-RICH CELL WALL STRUCTURAL PROTEIN 1.8-LIKE"/>
    <property type="match status" value="1"/>
</dbReference>
<feature type="region of interest" description="Disordered" evidence="1">
    <location>
        <begin position="248"/>
        <end position="343"/>
    </location>
</feature>
<dbReference type="PANTHER" id="PTHR31286:SF180">
    <property type="entry name" value="OS10G0362600 PROTEIN"/>
    <property type="match status" value="1"/>
</dbReference>
<gene>
    <name evidence="3" type="ORF">M5K25_012253</name>
</gene>
<reference evidence="3 4" key="1">
    <citation type="journal article" date="2024" name="Plant Biotechnol. J.">
        <title>Dendrobium thyrsiflorum genome and its molecular insights into genes involved in important horticultural traits.</title>
        <authorList>
            <person name="Chen B."/>
            <person name="Wang J.Y."/>
            <person name="Zheng P.J."/>
            <person name="Li K.L."/>
            <person name="Liang Y.M."/>
            <person name="Chen X.F."/>
            <person name="Zhang C."/>
            <person name="Zhao X."/>
            <person name="He X."/>
            <person name="Zhang G.Q."/>
            <person name="Liu Z.J."/>
            <person name="Xu Q."/>
        </authorList>
    </citation>
    <scope>NUCLEOTIDE SEQUENCE [LARGE SCALE GENOMIC DNA]</scope>
    <source>
        <strain evidence="3">GZMU011</strain>
    </source>
</reference>
<keyword evidence="4" id="KW-1185">Reference proteome</keyword>